<keyword evidence="4" id="KW-1185">Reference proteome</keyword>
<dbReference type="GO" id="GO:0006355">
    <property type="term" value="P:regulation of DNA-templated transcription"/>
    <property type="evidence" value="ECO:0007669"/>
    <property type="project" value="InterPro"/>
</dbReference>
<name>A0A5B2V6Z7_9HYPH</name>
<gene>
    <name evidence="3" type="ORF">F0L46_24275</name>
</gene>
<dbReference type="GO" id="GO:0003677">
    <property type="term" value="F:DNA binding"/>
    <property type="evidence" value="ECO:0007669"/>
    <property type="project" value="InterPro"/>
</dbReference>
<dbReference type="Gene3D" id="1.10.10.1550">
    <property type="entry name" value="ROS/MUCR transcriptional regulator protein"/>
    <property type="match status" value="1"/>
</dbReference>
<feature type="region of interest" description="Disordered" evidence="2">
    <location>
        <begin position="133"/>
        <end position="164"/>
    </location>
</feature>
<protein>
    <submittedName>
        <fullName evidence="3">MucR family transcriptional regulator</fullName>
    </submittedName>
</protein>
<evidence type="ECO:0000313" key="4">
    <source>
        <dbReference type="Proteomes" id="UP000323142"/>
    </source>
</evidence>
<accession>A0A5B2V6Z7</accession>
<comment type="caution">
    <text evidence="3">The sequence shown here is derived from an EMBL/GenBank/DDBJ whole genome shotgun (WGS) entry which is preliminary data.</text>
</comment>
<dbReference type="Proteomes" id="UP000323142">
    <property type="component" value="Unassembled WGS sequence"/>
</dbReference>
<proteinExistence type="inferred from homology"/>
<dbReference type="Pfam" id="PF05443">
    <property type="entry name" value="ROS_MUCR"/>
    <property type="match status" value="1"/>
</dbReference>
<reference evidence="3 4" key="2">
    <citation type="submission" date="2019-09" db="EMBL/GenBank/DDBJ databases">
        <authorList>
            <person name="Jin C."/>
        </authorList>
    </citation>
    <scope>NUCLEOTIDE SEQUENCE [LARGE SCALE GENOMIC DNA]</scope>
    <source>
        <strain evidence="3 4">BN140002</strain>
    </source>
</reference>
<reference evidence="3 4" key="1">
    <citation type="submission" date="2019-09" db="EMBL/GenBank/DDBJ databases">
        <title>Salinarimonas rosea gen. nov., sp. nov., a new member of the a-2 subgroup of the Proteobacteria.</title>
        <authorList>
            <person name="Liu J."/>
        </authorList>
    </citation>
    <scope>NUCLEOTIDE SEQUENCE [LARGE SCALE GENOMIC DNA]</scope>
    <source>
        <strain evidence="3 4">BN140002</strain>
    </source>
</reference>
<comment type="similarity">
    <text evidence="1">Belongs to the ros/MucR family.</text>
</comment>
<dbReference type="OrthoDB" id="8005028at2"/>
<dbReference type="InterPro" id="IPR008807">
    <property type="entry name" value="ROS_MUCR"/>
</dbReference>
<feature type="compositionally biased region" description="Low complexity" evidence="2">
    <location>
        <begin position="138"/>
        <end position="149"/>
    </location>
</feature>
<sequence length="164" mass="18213">MQAQDNDQIDYVALTADVVAAYVTHNRVSSSEIPDLIAAVHRSLNSPNTPAEPEPAKLEPRMPIKKTITADFLISLEDGKQYRSLKRHLTTMGLTPEAYRTKWGLPHDYRMVAPNYSKQRFELAKSLGLGQMRRREAAAGATNETTAAEPKAKRGRPKKTEPAA</sequence>
<dbReference type="GO" id="GO:0008270">
    <property type="term" value="F:zinc ion binding"/>
    <property type="evidence" value="ECO:0007669"/>
    <property type="project" value="InterPro"/>
</dbReference>
<evidence type="ECO:0000313" key="3">
    <source>
        <dbReference type="EMBL" id="KAA2234172.1"/>
    </source>
</evidence>
<organism evidence="3 4">
    <name type="scientific">Salinarimonas soli</name>
    <dbReference type="NCBI Taxonomy" id="1638099"/>
    <lineage>
        <taxon>Bacteria</taxon>
        <taxon>Pseudomonadati</taxon>
        <taxon>Pseudomonadota</taxon>
        <taxon>Alphaproteobacteria</taxon>
        <taxon>Hyphomicrobiales</taxon>
        <taxon>Salinarimonadaceae</taxon>
        <taxon>Salinarimonas</taxon>
    </lineage>
</organism>
<evidence type="ECO:0000256" key="2">
    <source>
        <dbReference type="SAM" id="MobiDB-lite"/>
    </source>
</evidence>
<dbReference type="InterPro" id="IPR041920">
    <property type="entry name" value="ROS/MUCR_sf"/>
</dbReference>
<dbReference type="AlphaFoldDB" id="A0A5B2V6Z7"/>
<dbReference type="EMBL" id="VUOA01000050">
    <property type="protein sequence ID" value="KAA2234172.1"/>
    <property type="molecule type" value="Genomic_DNA"/>
</dbReference>
<evidence type="ECO:0000256" key="1">
    <source>
        <dbReference type="ARBA" id="ARBA00007031"/>
    </source>
</evidence>
<dbReference type="RefSeq" id="WP_149822201.1">
    <property type="nucleotide sequence ID" value="NZ_VUOA01000050.1"/>
</dbReference>